<dbReference type="InterPro" id="IPR037185">
    <property type="entry name" value="EmrE-like"/>
</dbReference>
<comment type="caution">
    <text evidence="12">The sequence shown here is derived from an EMBL/GenBank/DDBJ whole genome shotgun (WGS) entry which is preliminary data.</text>
</comment>
<feature type="transmembrane region" description="Helical" evidence="10">
    <location>
        <begin position="208"/>
        <end position="225"/>
    </location>
</feature>
<feature type="transmembrane region" description="Helical" evidence="10">
    <location>
        <begin position="338"/>
        <end position="357"/>
    </location>
</feature>
<evidence type="ECO:0000256" key="3">
    <source>
        <dbReference type="ARBA" id="ARBA00022448"/>
    </source>
</evidence>
<dbReference type="PANTHER" id="PTHR10778">
    <property type="entry name" value="SOLUTE CARRIER FAMILY 35 MEMBER B"/>
    <property type="match status" value="1"/>
</dbReference>
<name>A0A9P8TA27_9ASCO</name>
<evidence type="ECO:0000313" key="12">
    <source>
        <dbReference type="EMBL" id="KAH3670910.1"/>
    </source>
</evidence>
<dbReference type="GeneID" id="70232589"/>
<feature type="transmembrane region" description="Helical" evidence="10">
    <location>
        <begin position="84"/>
        <end position="104"/>
    </location>
</feature>
<dbReference type="InterPro" id="IPR013657">
    <property type="entry name" value="SCL35B1-4/HUT1"/>
</dbReference>
<reference evidence="12" key="1">
    <citation type="journal article" date="2021" name="Open Biol.">
        <title>Shared evolutionary footprints suggest mitochondrial oxidative damage underlies multiple complex I losses in fungi.</title>
        <authorList>
            <person name="Schikora-Tamarit M.A."/>
            <person name="Marcet-Houben M."/>
            <person name="Nosek J."/>
            <person name="Gabaldon T."/>
        </authorList>
    </citation>
    <scope>NUCLEOTIDE SEQUENCE</scope>
    <source>
        <strain evidence="12">CBS6075</strain>
    </source>
</reference>
<accession>A0A9P8TA27</accession>
<evidence type="ECO:0000256" key="11">
    <source>
        <dbReference type="SAM" id="SignalP"/>
    </source>
</evidence>
<keyword evidence="13" id="KW-1185">Reference proteome</keyword>
<feature type="transmembrane region" description="Helical" evidence="10">
    <location>
        <begin position="149"/>
        <end position="166"/>
    </location>
</feature>
<dbReference type="GO" id="GO:0000139">
    <property type="term" value="C:Golgi membrane"/>
    <property type="evidence" value="ECO:0007669"/>
    <property type="project" value="TreeGrafter"/>
</dbReference>
<dbReference type="Proteomes" id="UP000769157">
    <property type="component" value="Unassembled WGS sequence"/>
</dbReference>
<dbReference type="RefSeq" id="XP_046064278.1">
    <property type="nucleotide sequence ID" value="XM_046207493.1"/>
</dbReference>
<evidence type="ECO:0000256" key="10">
    <source>
        <dbReference type="SAM" id="Phobius"/>
    </source>
</evidence>
<keyword evidence="5 10" id="KW-0812">Transmembrane</keyword>
<evidence type="ECO:0000256" key="9">
    <source>
        <dbReference type="ARBA" id="ARBA00041103"/>
    </source>
</evidence>
<comment type="subcellular location">
    <subcellularLocation>
        <location evidence="1">Endoplasmic reticulum membrane</location>
        <topology evidence="1">Multi-pass membrane protein</topology>
    </subcellularLocation>
</comment>
<dbReference type="Pfam" id="PF08449">
    <property type="entry name" value="UAA"/>
    <property type="match status" value="1"/>
</dbReference>
<dbReference type="GO" id="GO:0005789">
    <property type="term" value="C:endoplasmic reticulum membrane"/>
    <property type="evidence" value="ECO:0007669"/>
    <property type="project" value="UniProtKB-SubCell"/>
</dbReference>
<evidence type="ECO:0000256" key="6">
    <source>
        <dbReference type="ARBA" id="ARBA00022824"/>
    </source>
</evidence>
<evidence type="ECO:0000256" key="4">
    <source>
        <dbReference type="ARBA" id="ARBA00022597"/>
    </source>
</evidence>
<dbReference type="PANTHER" id="PTHR10778:SF10">
    <property type="entry name" value="SOLUTE CARRIER FAMILY 35 MEMBER B1"/>
    <property type="match status" value="1"/>
</dbReference>
<feature type="transmembrane region" description="Helical" evidence="10">
    <location>
        <begin position="312"/>
        <end position="332"/>
    </location>
</feature>
<feature type="chain" id="PRO_5040457465" description="UDP-galactose transporter homolog 1" evidence="11">
    <location>
        <begin position="20"/>
        <end position="366"/>
    </location>
</feature>
<keyword evidence="4" id="KW-0762">Sugar transport</keyword>
<feature type="signal peptide" evidence="11">
    <location>
        <begin position="1"/>
        <end position="19"/>
    </location>
</feature>
<evidence type="ECO:0000256" key="7">
    <source>
        <dbReference type="ARBA" id="ARBA00022989"/>
    </source>
</evidence>
<protein>
    <recommendedName>
        <fullName evidence="9">UDP-galactose transporter homolog 1</fullName>
    </recommendedName>
</protein>
<reference evidence="12" key="2">
    <citation type="submission" date="2021-01" db="EMBL/GenBank/DDBJ databases">
        <authorList>
            <person name="Schikora-Tamarit M.A."/>
        </authorList>
    </citation>
    <scope>NUCLEOTIDE SEQUENCE</scope>
    <source>
        <strain evidence="12">CBS6075</strain>
    </source>
</reference>
<dbReference type="GO" id="GO:0005460">
    <property type="term" value="F:UDP-glucose transmembrane transporter activity"/>
    <property type="evidence" value="ECO:0007669"/>
    <property type="project" value="TreeGrafter"/>
</dbReference>
<dbReference type="AlphaFoldDB" id="A0A9P8TA27"/>
<feature type="transmembrane region" description="Helical" evidence="10">
    <location>
        <begin position="178"/>
        <end position="196"/>
    </location>
</feature>
<dbReference type="OrthoDB" id="1601at2759"/>
<feature type="transmembrane region" description="Helical" evidence="10">
    <location>
        <begin position="287"/>
        <end position="305"/>
    </location>
</feature>
<dbReference type="GO" id="GO:0005459">
    <property type="term" value="F:UDP-galactose transmembrane transporter activity"/>
    <property type="evidence" value="ECO:0007669"/>
    <property type="project" value="TreeGrafter"/>
</dbReference>
<keyword evidence="7 10" id="KW-1133">Transmembrane helix</keyword>
<dbReference type="EMBL" id="JAEUBE010000084">
    <property type="protein sequence ID" value="KAH3670910.1"/>
    <property type="molecule type" value="Genomic_DNA"/>
</dbReference>
<comment type="similarity">
    <text evidence="2">Belongs to the nucleotide-sugar transporter family. SLC35B subfamily.</text>
</comment>
<sequence>MVCIPSSLLLATIPGTCHSSGCAKSCAGNISPMVNAKSSSSSLPTLAVCVTGIYASFLSWSYLQEKIASKNYSSLGNAYFKSPLIINTIQAFFAMIVGTAYLSFKSHRVNTPVQFLFTNRSVFHNFVLIALTQAVSSPIAYQSLNHLDYLFYLLAKSCKLIPVMLVHRVIYRSTYPMYKYLVALCITAGVVLFSLSNQSKSTSNDGQILLGFGYLFVSLLLDGLTNSTQDQLLSKEGPVKITGAHLMSGLNLLNMVFTFAYMSLFTTQLDYFRAFVSQNGWEVVQDIVLFGLFGSLGQIFIFLTLEKFGSLLLVTVTVTRKMFSMCLSVFLFGHQLNFGQWTGLAVVFVGIFLESFYKKLAKPKKD</sequence>
<keyword evidence="3" id="KW-0813">Transport</keyword>
<proteinExistence type="inferred from homology"/>
<feature type="transmembrane region" description="Helical" evidence="10">
    <location>
        <begin position="43"/>
        <end position="63"/>
    </location>
</feature>
<dbReference type="SUPFAM" id="SSF103481">
    <property type="entry name" value="Multidrug resistance efflux transporter EmrE"/>
    <property type="match status" value="1"/>
</dbReference>
<feature type="transmembrane region" description="Helical" evidence="10">
    <location>
        <begin position="246"/>
        <end position="267"/>
    </location>
</feature>
<evidence type="ECO:0000256" key="8">
    <source>
        <dbReference type="ARBA" id="ARBA00023136"/>
    </source>
</evidence>
<keyword evidence="6" id="KW-0256">Endoplasmic reticulum</keyword>
<evidence type="ECO:0000256" key="2">
    <source>
        <dbReference type="ARBA" id="ARBA00010694"/>
    </source>
</evidence>
<evidence type="ECO:0000313" key="13">
    <source>
        <dbReference type="Proteomes" id="UP000769157"/>
    </source>
</evidence>
<keyword evidence="8 10" id="KW-0472">Membrane</keyword>
<evidence type="ECO:0000256" key="5">
    <source>
        <dbReference type="ARBA" id="ARBA00022692"/>
    </source>
</evidence>
<evidence type="ECO:0000256" key="1">
    <source>
        <dbReference type="ARBA" id="ARBA00004477"/>
    </source>
</evidence>
<keyword evidence="11" id="KW-0732">Signal</keyword>
<gene>
    <name evidence="12" type="ORF">OGAPHI_000621</name>
</gene>
<organism evidence="12 13">
    <name type="scientific">Ogataea philodendri</name>
    <dbReference type="NCBI Taxonomy" id="1378263"/>
    <lineage>
        <taxon>Eukaryota</taxon>
        <taxon>Fungi</taxon>
        <taxon>Dikarya</taxon>
        <taxon>Ascomycota</taxon>
        <taxon>Saccharomycotina</taxon>
        <taxon>Pichiomycetes</taxon>
        <taxon>Pichiales</taxon>
        <taxon>Pichiaceae</taxon>
        <taxon>Ogataea</taxon>
    </lineage>
</organism>